<dbReference type="PANTHER" id="PTHR43252:SF2">
    <property type="entry name" value="TRANSCRIPTION REGULATOR, PADR-LIKE FAMILY"/>
    <property type="match status" value="1"/>
</dbReference>
<dbReference type="InterPro" id="IPR036390">
    <property type="entry name" value="WH_DNA-bd_sf"/>
</dbReference>
<dbReference type="PANTHER" id="PTHR43252">
    <property type="entry name" value="TRANSCRIPTIONAL REGULATOR YQJI"/>
    <property type="match status" value="1"/>
</dbReference>
<dbReference type="SUPFAM" id="SSF46785">
    <property type="entry name" value="Winged helix' DNA-binding domain"/>
    <property type="match status" value="1"/>
</dbReference>
<dbReference type="InterPro" id="IPR005149">
    <property type="entry name" value="Tscrpt_reg_PadR_N"/>
</dbReference>
<gene>
    <name evidence="3" type="ORF">FB559_0625</name>
</gene>
<dbReference type="Proteomes" id="UP000316096">
    <property type="component" value="Unassembled WGS sequence"/>
</dbReference>
<name>A0A543CDM8_9ACTN</name>
<dbReference type="InterPro" id="IPR018309">
    <property type="entry name" value="Tscrpt_reg_PadR_C"/>
</dbReference>
<proteinExistence type="predicted"/>
<dbReference type="InterPro" id="IPR036388">
    <property type="entry name" value="WH-like_DNA-bd_sf"/>
</dbReference>
<feature type="domain" description="Transcription regulator PadR C-terminal" evidence="2">
    <location>
        <begin position="97"/>
        <end position="163"/>
    </location>
</feature>
<accession>A0A543CDM8</accession>
<dbReference type="OrthoDB" id="3186544at2"/>
<organism evidence="3 4">
    <name type="scientific">Actinoallomurus bryophytorum</name>
    <dbReference type="NCBI Taxonomy" id="1490222"/>
    <lineage>
        <taxon>Bacteria</taxon>
        <taxon>Bacillati</taxon>
        <taxon>Actinomycetota</taxon>
        <taxon>Actinomycetes</taxon>
        <taxon>Streptosporangiales</taxon>
        <taxon>Thermomonosporaceae</taxon>
        <taxon>Actinoallomurus</taxon>
    </lineage>
</organism>
<protein>
    <submittedName>
        <fullName evidence="3">PadR family transcriptional regulator</fullName>
    </submittedName>
</protein>
<dbReference type="Pfam" id="PF10400">
    <property type="entry name" value="Vir_act_alpha_C"/>
    <property type="match status" value="1"/>
</dbReference>
<evidence type="ECO:0000313" key="4">
    <source>
        <dbReference type="Proteomes" id="UP000316096"/>
    </source>
</evidence>
<evidence type="ECO:0000313" key="3">
    <source>
        <dbReference type="EMBL" id="TQL95130.1"/>
    </source>
</evidence>
<feature type="domain" description="Transcription regulator PadR N-terminal" evidence="1">
    <location>
        <begin position="13"/>
        <end position="84"/>
    </location>
</feature>
<reference evidence="3 4" key="1">
    <citation type="submission" date="2019-06" db="EMBL/GenBank/DDBJ databases">
        <title>Sequencing the genomes of 1000 actinobacteria strains.</title>
        <authorList>
            <person name="Klenk H.-P."/>
        </authorList>
    </citation>
    <scope>NUCLEOTIDE SEQUENCE [LARGE SCALE GENOMIC DNA]</scope>
    <source>
        <strain evidence="3 4">DSM 102200</strain>
    </source>
</reference>
<evidence type="ECO:0000259" key="1">
    <source>
        <dbReference type="Pfam" id="PF03551"/>
    </source>
</evidence>
<evidence type="ECO:0000259" key="2">
    <source>
        <dbReference type="Pfam" id="PF10400"/>
    </source>
</evidence>
<dbReference type="Pfam" id="PF03551">
    <property type="entry name" value="PadR"/>
    <property type="match status" value="1"/>
</dbReference>
<dbReference type="AlphaFoldDB" id="A0A543CDM8"/>
<keyword evidence="4" id="KW-1185">Reference proteome</keyword>
<comment type="caution">
    <text evidence="3">The sequence shown here is derived from an EMBL/GenBank/DDBJ whole genome shotgun (WGS) entry which is preliminary data.</text>
</comment>
<sequence length="177" mass="19840">MADHRMTATSYLVLGLLADAPATSYELKRRVALTIGNFWEFAHSQLYDEPVRLAAAGLVDASSEDGGRRRRTYTITDAGRAELAGWLAEPTPGRTDVRDPGLLKLFFAKHARPGDVRAIAADQHRAHRDRADEYERTHQLLAGAADHWQMKSLELGIRYERTVEGFWADLLKELPGE</sequence>
<dbReference type="RefSeq" id="WP_141953014.1">
    <property type="nucleotide sequence ID" value="NZ_VFOZ01000001.1"/>
</dbReference>
<dbReference type="Gene3D" id="1.10.10.10">
    <property type="entry name" value="Winged helix-like DNA-binding domain superfamily/Winged helix DNA-binding domain"/>
    <property type="match status" value="1"/>
</dbReference>
<dbReference type="EMBL" id="VFOZ01000001">
    <property type="protein sequence ID" value="TQL95130.1"/>
    <property type="molecule type" value="Genomic_DNA"/>
</dbReference>